<evidence type="ECO:0000313" key="3">
    <source>
        <dbReference type="WBParaSite" id="PSAMB.scaffold107size78742.g2036.t1"/>
    </source>
</evidence>
<dbReference type="WBParaSite" id="PSAMB.scaffold107size78742.g2036.t1">
    <property type="protein sequence ID" value="PSAMB.scaffold107size78742.g2036.t1"/>
    <property type="gene ID" value="PSAMB.scaffold107size78742.g2036"/>
</dbReference>
<keyword evidence="2" id="KW-1185">Reference proteome</keyword>
<proteinExistence type="predicted"/>
<reference evidence="3" key="1">
    <citation type="submission" date="2022-11" db="UniProtKB">
        <authorList>
            <consortium name="WormBaseParasite"/>
        </authorList>
    </citation>
    <scope>IDENTIFICATION</scope>
</reference>
<accession>A0A914UKK8</accession>
<dbReference type="Proteomes" id="UP000887566">
    <property type="component" value="Unplaced"/>
</dbReference>
<keyword evidence="1" id="KW-0732">Signal</keyword>
<dbReference type="AlphaFoldDB" id="A0A914UKK8"/>
<sequence>MNCSWQTMRASVAFVVVAVVPDDRRDVISYEQVVWGGGDAGSRATRPSTDERQCGRSTTRSISGLWIYSAERFVFDLVDPSQF</sequence>
<name>A0A914UKK8_9BILA</name>
<evidence type="ECO:0000313" key="2">
    <source>
        <dbReference type="Proteomes" id="UP000887566"/>
    </source>
</evidence>
<evidence type="ECO:0000256" key="1">
    <source>
        <dbReference type="SAM" id="SignalP"/>
    </source>
</evidence>
<feature type="signal peptide" evidence="1">
    <location>
        <begin position="1"/>
        <end position="18"/>
    </location>
</feature>
<feature type="chain" id="PRO_5036881960" evidence="1">
    <location>
        <begin position="19"/>
        <end position="83"/>
    </location>
</feature>
<protein>
    <submittedName>
        <fullName evidence="3">Secreted protein</fullName>
    </submittedName>
</protein>
<organism evidence="2 3">
    <name type="scientific">Plectus sambesii</name>
    <dbReference type="NCBI Taxonomy" id="2011161"/>
    <lineage>
        <taxon>Eukaryota</taxon>
        <taxon>Metazoa</taxon>
        <taxon>Ecdysozoa</taxon>
        <taxon>Nematoda</taxon>
        <taxon>Chromadorea</taxon>
        <taxon>Plectida</taxon>
        <taxon>Plectina</taxon>
        <taxon>Plectoidea</taxon>
        <taxon>Plectidae</taxon>
        <taxon>Plectus</taxon>
    </lineage>
</organism>